<evidence type="ECO:0000256" key="7">
    <source>
        <dbReference type="SAM" id="MobiDB-lite"/>
    </source>
</evidence>
<dbReference type="InterPro" id="IPR022052">
    <property type="entry name" value="Histone-bd_RBBP4-like_N"/>
</dbReference>
<evidence type="ECO:0000256" key="2">
    <source>
        <dbReference type="ARBA" id="ARBA00022574"/>
    </source>
</evidence>
<feature type="repeat" description="WD" evidence="6">
    <location>
        <begin position="383"/>
        <end position="425"/>
    </location>
</feature>
<dbReference type="EMBL" id="BTGB01000001">
    <property type="protein sequence ID" value="GMM44341.1"/>
    <property type="molecule type" value="Genomic_DNA"/>
</dbReference>
<dbReference type="PROSITE" id="PS50294">
    <property type="entry name" value="WD_REPEATS_REGION"/>
    <property type="match status" value="4"/>
</dbReference>
<dbReference type="PROSITE" id="PS00678">
    <property type="entry name" value="WD_REPEATS_1"/>
    <property type="match status" value="3"/>
</dbReference>
<dbReference type="AlphaFoldDB" id="A0AAV5QYH0"/>
<keyword evidence="4" id="KW-0156">Chromatin regulator</keyword>
<evidence type="ECO:0000256" key="4">
    <source>
        <dbReference type="ARBA" id="ARBA00022853"/>
    </source>
</evidence>
<feature type="region of interest" description="Disordered" evidence="7">
    <location>
        <begin position="193"/>
        <end position="219"/>
    </location>
</feature>
<keyword evidence="3" id="KW-0677">Repeat</keyword>
<evidence type="ECO:0000256" key="5">
    <source>
        <dbReference type="ARBA" id="ARBA00023242"/>
    </source>
</evidence>
<dbReference type="Proteomes" id="UP001378960">
    <property type="component" value="Unassembled WGS sequence"/>
</dbReference>
<organism evidence="9 10">
    <name type="scientific">Pichia kluyveri</name>
    <name type="common">Yeast</name>
    <dbReference type="NCBI Taxonomy" id="36015"/>
    <lineage>
        <taxon>Eukaryota</taxon>
        <taxon>Fungi</taxon>
        <taxon>Dikarya</taxon>
        <taxon>Ascomycota</taxon>
        <taxon>Saccharomycotina</taxon>
        <taxon>Pichiomycetes</taxon>
        <taxon>Pichiales</taxon>
        <taxon>Pichiaceae</taxon>
        <taxon>Pichia</taxon>
    </lineage>
</organism>
<dbReference type="GO" id="GO:0006325">
    <property type="term" value="P:chromatin organization"/>
    <property type="evidence" value="ECO:0007669"/>
    <property type="project" value="UniProtKB-KW"/>
</dbReference>
<dbReference type="Pfam" id="PF12265">
    <property type="entry name" value="CAF1C_H4-bd"/>
    <property type="match status" value="1"/>
</dbReference>
<dbReference type="GO" id="GO:0005634">
    <property type="term" value="C:nucleus"/>
    <property type="evidence" value="ECO:0007669"/>
    <property type="project" value="UniProtKB-SubCell"/>
</dbReference>
<dbReference type="SMART" id="SM00320">
    <property type="entry name" value="WD40"/>
    <property type="match status" value="6"/>
</dbReference>
<accession>A0AAV5QYH0</accession>
<dbReference type="InterPro" id="IPR015943">
    <property type="entry name" value="WD40/YVTN_repeat-like_dom_sf"/>
</dbReference>
<keyword evidence="2 6" id="KW-0853">WD repeat</keyword>
<evidence type="ECO:0000313" key="10">
    <source>
        <dbReference type="Proteomes" id="UP001378960"/>
    </source>
</evidence>
<dbReference type="InterPro" id="IPR001680">
    <property type="entry name" value="WD40_rpt"/>
</dbReference>
<keyword evidence="5" id="KW-0539">Nucleus</keyword>
<feature type="domain" description="Histone-binding protein RBBP4-like N-terminal" evidence="8">
    <location>
        <begin position="3"/>
        <end position="43"/>
    </location>
</feature>
<proteinExistence type="predicted"/>
<dbReference type="SUPFAM" id="SSF50978">
    <property type="entry name" value="WD40 repeat-like"/>
    <property type="match status" value="1"/>
</dbReference>
<feature type="repeat" description="WD" evidence="6">
    <location>
        <begin position="426"/>
        <end position="460"/>
    </location>
</feature>
<sequence>MDYSTWKKNTTYNYHQIQTSSLLWPSLAIDWLPNTGKTASRNDYSSNKDVNNNNTTNTNNISHVEKLAISTFSNNVNSIESLLLVNANIIDLNSNNSSNLQNFDYSIDKEEFNYSLPLPHLKNTKELHKIDTDVLIDEPEIKTVTNSIGLQQRIPHNGDINRIKYCPLHSDLLATSSDSGLVRIFDRTRKPNNFNIKDLTNDNNNSNDNNNNSDNDNDNVTSTIETCDILLKYHTSESWTLDWNPNKFTIATAANDGIIAIWDLQSQFYPPPKKKFSTLTTNQTCTLTEPILNIPAHNYGVNEIKWIPDHNSLIASVGEDGKCTIWDIRNPSSSQRVKEFISKEPLNTVDINPFNTLQLVSGSSNGLINIFDVRNDSIPIINSTQHKDSITATKYSPNKSNLLVSSSVDSTVVLWDTEDLTPIFVHGGHLLPVNDVTWAPDMDVPTLASCSNDNSIHIWQPILPI</sequence>
<evidence type="ECO:0000256" key="3">
    <source>
        <dbReference type="ARBA" id="ARBA00022737"/>
    </source>
</evidence>
<evidence type="ECO:0000256" key="1">
    <source>
        <dbReference type="ARBA" id="ARBA00004123"/>
    </source>
</evidence>
<dbReference type="InterPro" id="IPR050459">
    <property type="entry name" value="WD_repeat_RBAP46/RBAP48/MSI1"/>
</dbReference>
<comment type="subcellular location">
    <subcellularLocation>
        <location evidence="1">Nucleus</location>
    </subcellularLocation>
</comment>
<comment type="caution">
    <text evidence="9">The sequence shown here is derived from an EMBL/GenBank/DDBJ whole genome shotgun (WGS) entry which is preliminary data.</text>
</comment>
<evidence type="ECO:0000313" key="9">
    <source>
        <dbReference type="EMBL" id="GMM44341.1"/>
    </source>
</evidence>
<feature type="repeat" description="WD" evidence="6">
    <location>
        <begin position="294"/>
        <end position="336"/>
    </location>
</feature>
<dbReference type="PANTHER" id="PTHR22850">
    <property type="entry name" value="WD40 REPEAT FAMILY"/>
    <property type="match status" value="1"/>
</dbReference>
<gene>
    <name evidence="9" type="ORF">DAPK24_009160</name>
</gene>
<keyword evidence="10" id="KW-1185">Reference proteome</keyword>
<dbReference type="PROSITE" id="PS50082">
    <property type="entry name" value="WD_REPEATS_2"/>
    <property type="match status" value="4"/>
</dbReference>
<dbReference type="Pfam" id="PF21720">
    <property type="entry name" value="MIOS_WD40"/>
    <property type="match status" value="1"/>
</dbReference>
<dbReference type="InterPro" id="IPR036322">
    <property type="entry name" value="WD40_repeat_dom_sf"/>
</dbReference>
<evidence type="ECO:0000259" key="8">
    <source>
        <dbReference type="Pfam" id="PF12265"/>
    </source>
</evidence>
<evidence type="ECO:0000256" key="6">
    <source>
        <dbReference type="PROSITE-ProRule" id="PRU00221"/>
    </source>
</evidence>
<dbReference type="Gene3D" id="2.130.10.10">
    <property type="entry name" value="YVTN repeat-like/Quinoprotein amine dehydrogenase"/>
    <property type="match status" value="1"/>
</dbReference>
<name>A0AAV5QYH0_PICKL</name>
<feature type="repeat" description="WD" evidence="6">
    <location>
        <begin position="231"/>
        <end position="266"/>
    </location>
</feature>
<dbReference type="InterPro" id="IPR020472">
    <property type="entry name" value="WD40_PAC1"/>
</dbReference>
<reference evidence="9 10" key="1">
    <citation type="journal article" date="2023" name="Elife">
        <title>Identification of key yeast species and microbe-microbe interactions impacting larval growth of Drosophila in the wild.</title>
        <authorList>
            <person name="Mure A."/>
            <person name="Sugiura Y."/>
            <person name="Maeda R."/>
            <person name="Honda K."/>
            <person name="Sakurai N."/>
            <person name="Takahashi Y."/>
            <person name="Watada M."/>
            <person name="Katoh T."/>
            <person name="Gotoh A."/>
            <person name="Gotoh Y."/>
            <person name="Taniguchi I."/>
            <person name="Nakamura K."/>
            <person name="Hayashi T."/>
            <person name="Katayama T."/>
            <person name="Uemura T."/>
            <person name="Hattori Y."/>
        </authorList>
    </citation>
    <scope>NUCLEOTIDE SEQUENCE [LARGE SCALE GENOMIC DNA]</scope>
    <source>
        <strain evidence="9 10">PK-24</strain>
    </source>
</reference>
<dbReference type="InterPro" id="IPR019775">
    <property type="entry name" value="WD40_repeat_CS"/>
</dbReference>
<protein>
    <submittedName>
        <fullName evidence="9">Msi1 protein</fullName>
    </submittedName>
</protein>
<feature type="compositionally biased region" description="Low complexity" evidence="7">
    <location>
        <begin position="201"/>
        <end position="214"/>
    </location>
</feature>
<dbReference type="Pfam" id="PF00400">
    <property type="entry name" value="WD40"/>
    <property type="match status" value="1"/>
</dbReference>
<dbReference type="PRINTS" id="PR00320">
    <property type="entry name" value="GPROTEINBRPT"/>
</dbReference>